<dbReference type="Gene3D" id="3.10.100.10">
    <property type="entry name" value="Mannose-Binding Protein A, subunit A"/>
    <property type="match status" value="1"/>
</dbReference>
<dbReference type="Proteomes" id="UP000095282">
    <property type="component" value="Unplaced"/>
</dbReference>
<feature type="chain" id="PRO_5009308602" evidence="1">
    <location>
        <begin position="18"/>
        <end position="122"/>
    </location>
</feature>
<sequence length="122" mass="13213">MIKMKLLILILATVAISYQLNGQCQFTPFQGLNYALITTNANWNTSNAACIACGAQMMGMPSGANQTFVEQTLGANAPAWSTAWVNGNSGGWCQFYTFKSNGKQFFGTNCESNATYVLCVKQ</sequence>
<evidence type="ECO:0000313" key="3">
    <source>
        <dbReference type="WBParaSite" id="Csp11.Scaffold629.g16243.t1"/>
    </source>
</evidence>
<keyword evidence="2" id="KW-1185">Reference proteome</keyword>
<protein>
    <submittedName>
        <fullName evidence="3">C-type lectin domain-containing protein</fullName>
    </submittedName>
</protein>
<dbReference type="InterPro" id="IPR016187">
    <property type="entry name" value="CTDL_fold"/>
</dbReference>
<name>A0A1I7U9J1_9PELO</name>
<dbReference type="eggNOG" id="ENOG502TJWW">
    <property type="taxonomic scope" value="Eukaryota"/>
</dbReference>
<feature type="signal peptide" evidence="1">
    <location>
        <begin position="1"/>
        <end position="17"/>
    </location>
</feature>
<dbReference type="AlphaFoldDB" id="A0A1I7U9J1"/>
<dbReference type="SUPFAM" id="SSF56436">
    <property type="entry name" value="C-type lectin-like"/>
    <property type="match status" value="1"/>
</dbReference>
<reference evidence="3" key="1">
    <citation type="submission" date="2016-11" db="UniProtKB">
        <authorList>
            <consortium name="WormBaseParasite"/>
        </authorList>
    </citation>
    <scope>IDENTIFICATION</scope>
</reference>
<organism evidence="2 3">
    <name type="scientific">Caenorhabditis tropicalis</name>
    <dbReference type="NCBI Taxonomy" id="1561998"/>
    <lineage>
        <taxon>Eukaryota</taxon>
        <taxon>Metazoa</taxon>
        <taxon>Ecdysozoa</taxon>
        <taxon>Nematoda</taxon>
        <taxon>Chromadorea</taxon>
        <taxon>Rhabditida</taxon>
        <taxon>Rhabditina</taxon>
        <taxon>Rhabditomorpha</taxon>
        <taxon>Rhabditoidea</taxon>
        <taxon>Rhabditidae</taxon>
        <taxon>Peloderinae</taxon>
        <taxon>Caenorhabditis</taxon>
    </lineage>
</organism>
<accession>A0A1I7U9J1</accession>
<dbReference type="WBParaSite" id="Csp11.Scaffold629.g16243.t1">
    <property type="protein sequence ID" value="Csp11.Scaffold629.g16243.t1"/>
    <property type="gene ID" value="Csp11.Scaffold629.g16243"/>
</dbReference>
<evidence type="ECO:0000256" key="1">
    <source>
        <dbReference type="SAM" id="SignalP"/>
    </source>
</evidence>
<evidence type="ECO:0000313" key="2">
    <source>
        <dbReference type="Proteomes" id="UP000095282"/>
    </source>
</evidence>
<keyword evidence="1" id="KW-0732">Signal</keyword>
<proteinExistence type="predicted"/>
<dbReference type="InterPro" id="IPR016186">
    <property type="entry name" value="C-type_lectin-like/link_sf"/>
</dbReference>